<dbReference type="EMBL" id="CP120942">
    <property type="protein sequence ID" value="WFF99669.1"/>
    <property type="molecule type" value="Genomic_DNA"/>
</dbReference>
<dbReference type="Gene3D" id="3.40.50.450">
    <property type="match status" value="1"/>
</dbReference>
<dbReference type="SUPFAM" id="SSF52309">
    <property type="entry name" value="N-(deoxy)ribosyltransferase-like"/>
    <property type="match status" value="1"/>
</dbReference>
<dbReference type="Proteomes" id="UP001218423">
    <property type="component" value="Chromosome"/>
</dbReference>
<keyword evidence="1" id="KW-0472">Membrane</keyword>
<sequence length="244" mass="28429">MSILASNELTSILIATSTMLLVQIVIFFIYKQTKDKRYDEEQRRIEMEKLRESLEKRIYDLTERLVSKDERWRDVNHLLLDSQPNTRDHFKKKVNNVRKNEFLNSSGLTDSDYEVDPKLVFVITPFNEKFSNDFDAISSICQEVGLKCIRGDEEFIKGNVLGHILKQMVKARVVIANINGRNPNVFYELGLAHALEKPTLITSKTAHEIPFDLRTQHLVLYKDIKDFREQLSKALLRLSLENNT</sequence>
<protein>
    <submittedName>
        <fullName evidence="2">Uncharacterized protein</fullName>
    </submittedName>
</protein>
<evidence type="ECO:0000313" key="2">
    <source>
        <dbReference type="EMBL" id="WFF99669.1"/>
    </source>
</evidence>
<dbReference type="AlphaFoldDB" id="A0AAJ5Z9P1"/>
<dbReference type="RefSeq" id="WP_277856981.1">
    <property type="nucleotide sequence ID" value="NZ_CP120942.1"/>
</dbReference>
<gene>
    <name evidence="2" type="ORF">P5S46_08865</name>
</gene>
<proteinExistence type="predicted"/>
<keyword evidence="1" id="KW-0812">Transmembrane</keyword>
<organism evidence="2 3">
    <name type="scientific">Aeromonas caviae</name>
    <name type="common">Aeromonas punctata</name>
    <dbReference type="NCBI Taxonomy" id="648"/>
    <lineage>
        <taxon>Bacteria</taxon>
        <taxon>Pseudomonadati</taxon>
        <taxon>Pseudomonadota</taxon>
        <taxon>Gammaproteobacteria</taxon>
        <taxon>Aeromonadales</taxon>
        <taxon>Aeromonadaceae</taxon>
        <taxon>Aeromonas</taxon>
    </lineage>
</organism>
<feature type="transmembrane region" description="Helical" evidence="1">
    <location>
        <begin position="12"/>
        <end position="30"/>
    </location>
</feature>
<evidence type="ECO:0000313" key="3">
    <source>
        <dbReference type="Proteomes" id="UP001218423"/>
    </source>
</evidence>
<reference evidence="2" key="1">
    <citation type="submission" date="2023-03" db="EMBL/GenBank/DDBJ databases">
        <title>Aeromonas caviae strain AC1520.</title>
        <authorList>
            <person name="Xie T."/>
            <person name="Zhang Q."/>
            <person name="Deng J."/>
            <person name="Li X."/>
        </authorList>
    </citation>
    <scope>NUCLEOTIDE SEQUENCE</scope>
    <source>
        <strain evidence="2">AC1520</strain>
    </source>
</reference>
<evidence type="ECO:0000256" key="1">
    <source>
        <dbReference type="SAM" id="Phobius"/>
    </source>
</evidence>
<keyword evidence="1" id="KW-1133">Transmembrane helix</keyword>
<accession>A0AAJ5Z9P1</accession>
<name>A0AAJ5Z9P1_AERCA</name>